<dbReference type="Proteomes" id="UP001516400">
    <property type="component" value="Unassembled WGS sequence"/>
</dbReference>
<name>A0ABD2N914_9CUCU</name>
<evidence type="ECO:0000313" key="3">
    <source>
        <dbReference type="Proteomes" id="UP001516400"/>
    </source>
</evidence>
<sequence length="96" mass="10528">MFLRGRKLVELAVSQPRDSSSESGIDSKSSEEILSDMNISESDSEDDNQDHVEELEVSEYAAGGSSVNCSINCQLPNIDANWIEIEAFEELSSLTV</sequence>
<keyword evidence="3" id="KW-1185">Reference proteome</keyword>
<dbReference type="EMBL" id="JABFTP020000083">
    <property type="protein sequence ID" value="KAL3275163.1"/>
    <property type="molecule type" value="Genomic_DNA"/>
</dbReference>
<organism evidence="2 3">
    <name type="scientific">Cryptolaemus montrouzieri</name>
    <dbReference type="NCBI Taxonomy" id="559131"/>
    <lineage>
        <taxon>Eukaryota</taxon>
        <taxon>Metazoa</taxon>
        <taxon>Ecdysozoa</taxon>
        <taxon>Arthropoda</taxon>
        <taxon>Hexapoda</taxon>
        <taxon>Insecta</taxon>
        <taxon>Pterygota</taxon>
        <taxon>Neoptera</taxon>
        <taxon>Endopterygota</taxon>
        <taxon>Coleoptera</taxon>
        <taxon>Polyphaga</taxon>
        <taxon>Cucujiformia</taxon>
        <taxon>Coccinelloidea</taxon>
        <taxon>Coccinellidae</taxon>
        <taxon>Scymninae</taxon>
        <taxon>Scymnini</taxon>
        <taxon>Cryptolaemus</taxon>
    </lineage>
</organism>
<comment type="caution">
    <text evidence="2">The sequence shown here is derived from an EMBL/GenBank/DDBJ whole genome shotgun (WGS) entry which is preliminary data.</text>
</comment>
<reference evidence="2 3" key="1">
    <citation type="journal article" date="2021" name="BMC Biol.">
        <title>Horizontally acquired antibacterial genes associated with adaptive radiation of ladybird beetles.</title>
        <authorList>
            <person name="Li H.S."/>
            <person name="Tang X.F."/>
            <person name="Huang Y.H."/>
            <person name="Xu Z.Y."/>
            <person name="Chen M.L."/>
            <person name="Du X.Y."/>
            <person name="Qiu B.Y."/>
            <person name="Chen P.T."/>
            <person name="Zhang W."/>
            <person name="Slipinski A."/>
            <person name="Escalona H.E."/>
            <person name="Waterhouse R.M."/>
            <person name="Zwick A."/>
            <person name="Pang H."/>
        </authorList>
    </citation>
    <scope>NUCLEOTIDE SEQUENCE [LARGE SCALE GENOMIC DNA]</scope>
    <source>
        <strain evidence="2">SYSU2018</strain>
    </source>
</reference>
<feature type="region of interest" description="Disordered" evidence="1">
    <location>
        <begin position="14"/>
        <end position="52"/>
    </location>
</feature>
<gene>
    <name evidence="2" type="ORF">HHI36_019933</name>
</gene>
<evidence type="ECO:0000313" key="2">
    <source>
        <dbReference type="EMBL" id="KAL3275163.1"/>
    </source>
</evidence>
<accession>A0ABD2N914</accession>
<proteinExistence type="predicted"/>
<dbReference type="AlphaFoldDB" id="A0ABD2N914"/>
<evidence type="ECO:0000256" key="1">
    <source>
        <dbReference type="SAM" id="MobiDB-lite"/>
    </source>
</evidence>
<protein>
    <submittedName>
        <fullName evidence="2">Uncharacterized protein</fullName>
    </submittedName>
</protein>